<evidence type="ECO:0000256" key="2">
    <source>
        <dbReference type="ARBA" id="ARBA00022475"/>
    </source>
</evidence>
<comment type="caution">
    <text evidence="10">The sequence shown here is derived from an EMBL/GenBank/DDBJ whole genome shotgun (WGS) entry which is preliminary data.</text>
</comment>
<proteinExistence type="predicted"/>
<comment type="subcellular location">
    <subcellularLocation>
        <location evidence="1">Cell membrane</location>
        <topology evidence="1">Multi-pass membrane protein</topology>
    </subcellularLocation>
</comment>
<reference evidence="10 11" key="1">
    <citation type="journal article" date="2016" name="Nat. Commun.">
        <title>Thousands of microbial genomes shed light on interconnected biogeochemical processes in an aquifer system.</title>
        <authorList>
            <person name="Anantharaman K."/>
            <person name="Brown C.T."/>
            <person name="Hug L.A."/>
            <person name="Sharon I."/>
            <person name="Castelle C.J."/>
            <person name="Probst A.J."/>
            <person name="Thomas B.C."/>
            <person name="Singh A."/>
            <person name="Wilkins M.J."/>
            <person name="Karaoz U."/>
            <person name="Brodie E.L."/>
            <person name="Williams K.H."/>
            <person name="Hubbard S.S."/>
            <person name="Banfield J.F."/>
        </authorList>
    </citation>
    <scope>NUCLEOTIDE SEQUENCE [LARGE SCALE GENOMIC DNA]</scope>
</reference>
<feature type="transmembrane region" description="Helical" evidence="8">
    <location>
        <begin position="321"/>
        <end position="342"/>
    </location>
</feature>
<evidence type="ECO:0000256" key="3">
    <source>
        <dbReference type="ARBA" id="ARBA00022676"/>
    </source>
</evidence>
<dbReference type="InterPro" id="IPR003342">
    <property type="entry name" value="ArnT-like_N"/>
</dbReference>
<dbReference type="GO" id="GO:0016763">
    <property type="term" value="F:pentosyltransferase activity"/>
    <property type="evidence" value="ECO:0007669"/>
    <property type="project" value="TreeGrafter"/>
</dbReference>
<sequence>MIKKHFRLVIYLSLYFLIIAFKLIINPTPFFDWDESINAQVSREMIENKSLVPLWQGSVWLDKPPLPFLFFGVIMKLTPFISPEISLRITSLLLSIISLLFVYSIFYKATKDKLISLLTVIITSFIPIFLQRSQILNLDVFLLIGWLGYLLFVQNFWLGLLFLAVSVLTKSLIGFYPVIILIIYHVVLLWKNKMSQGSNISKLSRKYIRTAAIQIIILLVWYIIMLLSFKTQFWQQHIIETHFRRVTASIESHFGQRTYYIDLMKEQLGLFFWPSAVGLLLAVVNLSKSLTKYSDRNKWLNTFFLLPWFMFLNITKTKIFWYLYPAIPQFAFLAVYPLTLFLSHSGKSRAESRDATRIVVNKIFLYLISCIMLIYIFHRNFIKTNFFTTFYSKPEDYYHLALYAKDKCDSLHVLVGKETREANKTLEDLGLTITSTTQWGDHPSIVYYFGKKVNFIYDDKFKLKYSDDCLVLRRDDLNTSHKNKNLRLIKSLNSYHLFKKN</sequence>
<organism evidence="10 11">
    <name type="scientific">Candidatus Roizmanbacteria bacterium RIFCSPLOWO2_01_FULL_37_12</name>
    <dbReference type="NCBI Taxonomy" id="1802056"/>
    <lineage>
        <taxon>Bacteria</taxon>
        <taxon>Candidatus Roizmaniibacteriota</taxon>
    </lineage>
</organism>
<evidence type="ECO:0000256" key="4">
    <source>
        <dbReference type="ARBA" id="ARBA00022679"/>
    </source>
</evidence>
<feature type="transmembrane region" description="Helical" evidence="8">
    <location>
        <begin position="89"/>
        <end position="107"/>
    </location>
</feature>
<keyword evidence="2" id="KW-1003">Cell membrane</keyword>
<feature type="transmembrane region" description="Helical" evidence="8">
    <location>
        <begin position="113"/>
        <end position="130"/>
    </location>
</feature>
<evidence type="ECO:0000256" key="8">
    <source>
        <dbReference type="SAM" id="Phobius"/>
    </source>
</evidence>
<accession>A0A1F7IE21</accession>
<feature type="transmembrane region" description="Helical" evidence="8">
    <location>
        <begin position="7"/>
        <end position="25"/>
    </location>
</feature>
<dbReference type="GO" id="GO:0009103">
    <property type="term" value="P:lipopolysaccharide biosynthetic process"/>
    <property type="evidence" value="ECO:0007669"/>
    <property type="project" value="UniProtKB-ARBA"/>
</dbReference>
<keyword evidence="4" id="KW-0808">Transferase</keyword>
<feature type="transmembrane region" description="Helical" evidence="8">
    <location>
        <begin position="268"/>
        <end position="287"/>
    </location>
</feature>
<evidence type="ECO:0000256" key="6">
    <source>
        <dbReference type="ARBA" id="ARBA00022989"/>
    </source>
</evidence>
<dbReference type="GO" id="GO:0010041">
    <property type="term" value="P:response to iron(III) ion"/>
    <property type="evidence" value="ECO:0007669"/>
    <property type="project" value="TreeGrafter"/>
</dbReference>
<evidence type="ECO:0000313" key="10">
    <source>
        <dbReference type="EMBL" id="OGK41608.1"/>
    </source>
</evidence>
<name>A0A1F7IE21_9BACT</name>
<keyword evidence="5 8" id="KW-0812">Transmembrane</keyword>
<feature type="transmembrane region" description="Helical" evidence="8">
    <location>
        <begin position="211"/>
        <end position="229"/>
    </location>
</feature>
<dbReference type="PANTHER" id="PTHR33908:SF3">
    <property type="entry name" value="UNDECAPRENYL PHOSPHATE-ALPHA-4-AMINO-4-DEOXY-L-ARABINOSE ARABINOSYL TRANSFERASE"/>
    <property type="match status" value="1"/>
</dbReference>
<dbReference type="Proteomes" id="UP000177698">
    <property type="component" value="Unassembled WGS sequence"/>
</dbReference>
<dbReference type="PANTHER" id="PTHR33908">
    <property type="entry name" value="MANNOSYLTRANSFERASE YKCB-RELATED"/>
    <property type="match status" value="1"/>
</dbReference>
<dbReference type="GO" id="GO:0005886">
    <property type="term" value="C:plasma membrane"/>
    <property type="evidence" value="ECO:0007669"/>
    <property type="project" value="UniProtKB-SubCell"/>
</dbReference>
<keyword evidence="6 8" id="KW-1133">Transmembrane helix</keyword>
<dbReference type="Pfam" id="PF02366">
    <property type="entry name" value="PMT"/>
    <property type="match status" value="1"/>
</dbReference>
<evidence type="ECO:0000256" key="5">
    <source>
        <dbReference type="ARBA" id="ARBA00022692"/>
    </source>
</evidence>
<evidence type="ECO:0000313" key="11">
    <source>
        <dbReference type="Proteomes" id="UP000177698"/>
    </source>
</evidence>
<dbReference type="EMBL" id="MGAG01000010">
    <property type="protein sequence ID" value="OGK41608.1"/>
    <property type="molecule type" value="Genomic_DNA"/>
</dbReference>
<keyword evidence="3" id="KW-0328">Glycosyltransferase</keyword>
<feature type="transmembrane region" description="Helical" evidence="8">
    <location>
        <begin position="142"/>
        <end position="165"/>
    </location>
</feature>
<dbReference type="AlphaFoldDB" id="A0A1F7IE21"/>
<keyword evidence="7 8" id="KW-0472">Membrane</keyword>
<gene>
    <name evidence="10" type="ORF">A2954_07040</name>
</gene>
<feature type="transmembrane region" description="Helical" evidence="8">
    <location>
        <begin position="363"/>
        <end position="382"/>
    </location>
</feature>
<dbReference type="GO" id="GO:0000030">
    <property type="term" value="F:mannosyltransferase activity"/>
    <property type="evidence" value="ECO:0007669"/>
    <property type="project" value="InterPro"/>
</dbReference>
<feature type="transmembrane region" description="Helical" evidence="8">
    <location>
        <begin position="171"/>
        <end position="190"/>
    </location>
</feature>
<evidence type="ECO:0000256" key="1">
    <source>
        <dbReference type="ARBA" id="ARBA00004651"/>
    </source>
</evidence>
<dbReference type="InterPro" id="IPR050297">
    <property type="entry name" value="LipidA_mod_glycosyltrf_83"/>
</dbReference>
<evidence type="ECO:0000259" key="9">
    <source>
        <dbReference type="Pfam" id="PF02366"/>
    </source>
</evidence>
<feature type="domain" description="ArnT-like N-terminal" evidence="9">
    <location>
        <begin position="53"/>
        <end position="234"/>
    </location>
</feature>
<dbReference type="GO" id="GO:0006493">
    <property type="term" value="P:protein O-linked glycosylation"/>
    <property type="evidence" value="ECO:0007669"/>
    <property type="project" value="InterPro"/>
</dbReference>
<evidence type="ECO:0000256" key="7">
    <source>
        <dbReference type="ARBA" id="ARBA00023136"/>
    </source>
</evidence>
<dbReference type="STRING" id="1802056.A2954_07040"/>
<protein>
    <recommendedName>
        <fullName evidence="9">ArnT-like N-terminal domain-containing protein</fullName>
    </recommendedName>
</protein>